<dbReference type="Proteomes" id="UP001224775">
    <property type="component" value="Unassembled WGS sequence"/>
</dbReference>
<feature type="compositionally biased region" description="Low complexity" evidence="8">
    <location>
        <begin position="190"/>
        <end position="202"/>
    </location>
</feature>
<evidence type="ECO:0000313" key="11">
    <source>
        <dbReference type="Proteomes" id="UP001224775"/>
    </source>
</evidence>
<dbReference type="PROSITE" id="PS51292">
    <property type="entry name" value="ZF_RING_CH"/>
    <property type="match status" value="1"/>
</dbReference>
<evidence type="ECO:0000256" key="5">
    <source>
        <dbReference type="ARBA" id="ARBA00022771"/>
    </source>
</evidence>
<dbReference type="PANTHER" id="PTHR45981">
    <property type="entry name" value="LD02310P"/>
    <property type="match status" value="1"/>
</dbReference>
<dbReference type="Gene3D" id="3.30.40.10">
    <property type="entry name" value="Zinc/RING finger domain, C3HC4 (zinc finger)"/>
    <property type="match status" value="1"/>
</dbReference>
<keyword evidence="5" id="KW-0863">Zinc-finger</keyword>
<dbReference type="GO" id="GO:0002376">
    <property type="term" value="P:immune system process"/>
    <property type="evidence" value="ECO:0007669"/>
    <property type="project" value="UniProtKB-KW"/>
</dbReference>
<keyword evidence="6" id="KW-0862">Zinc</keyword>
<evidence type="ECO:0000313" key="10">
    <source>
        <dbReference type="EMBL" id="KAK1747280.1"/>
    </source>
</evidence>
<keyword evidence="4" id="KW-0479">Metal-binding</keyword>
<reference evidence="10" key="1">
    <citation type="submission" date="2023-06" db="EMBL/GenBank/DDBJ databases">
        <title>Survivors Of The Sea: Transcriptome response of Skeletonema marinoi to long-term dormancy.</title>
        <authorList>
            <person name="Pinder M.I.M."/>
            <person name="Kourtchenko O."/>
            <person name="Robertson E.K."/>
            <person name="Larsson T."/>
            <person name="Maumus F."/>
            <person name="Osuna-Cruz C.M."/>
            <person name="Vancaester E."/>
            <person name="Stenow R."/>
            <person name="Vandepoele K."/>
            <person name="Ploug H."/>
            <person name="Bruchert V."/>
            <person name="Godhe A."/>
            <person name="Topel M."/>
        </authorList>
    </citation>
    <scope>NUCLEOTIDE SEQUENCE</scope>
    <source>
        <strain evidence="10">R05AC</strain>
    </source>
</reference>
<dbReference type="SMART" id="SM00744">
    <property type="entry name" value="RINGv"/>
    <property type="match status" value="1"/>
</dbReference>
<dbReference type="InterPro" id="IPR013083">
    <property type="entry name" value="Znf_RING/FYVE/PHD"/>
</dbReference>
<dbReference type="GO" id="GO:0005768">
    <property type="term" value="C:endosome"/>
    <property type="evidence" value="ECO:0007669"/>
    <property type="project" value="UniProtKB-SubCell"/>
</dbReference>
<keyword evidence="7" id="KW-0391">Immunity</keyword>
<feature type="compositionally biased region" description="Low complexity" evidence="8">
    <location>
        <begin position="288"/>
        <end position="299"/>
    </location>
</feature>
<evidence type="ECO:0000256" key="2">
    <source>
        <dbReference type="ARBA" id="ARBA00004177"/>
    </source>
</evidence>
<gene>
    <name evidence="10" type="ORF">QTG54_002624</name>
</gene>
<evidence type="ECO:0000256" key="4">
    <source>
        <dbReference type="ARBA" id="ARBA00022723"/>
    </source>
</evidence>
<dbReference type="SUPFAM" id="SSF57850">
    <property type="entry name" value="RING/U-box"/>
    <property type="match status" value="1"/>
</dbReference>
<comment type="caution">
    <text evidence="10">The sequence shown here is derived from an EMBL/GenBank/DDBJ whole genome shotgun (WGS) entry which is preliminary data.</text>
</comment>
<dbReference type="GO" id="GO:0008270">
    <property type="term" value="F:zinc ion binding"/>
    <property type="evidence" value="ECO:0007669"/>
    <property type="project" value="UniProtKB-KW"/>
</dbReference>
<feature type="compositionally biased region" description="Low complexity" evidence="8">
    <location>
        <begin position="101"/>
        <end position="125"/>
    </location>
</feature>
<evidence type="ECO:0000259" key="9">
    <source>
        <dbReference type="PROSITE" id="PS51292"/>
    </source>
</evidence>
<organism evidence="10 11">
    <name type="scientific">Skeletonema marinoi</name>
    <dbReference type="NCBI Taxonomy" id="267567"/>
    <lineage>
        <taxon>Eukaryota</taxon>
        <taxon>Sar</taxon>
        <taxon>Stramenopiles</taxon>
        <taxon>Ochrophyta</taxon>
        <taxon>Bacillariophyta</taxon>
        <taxon>Coscinodiscophyceae</taxon>
        <taxon>Thalassiosirophycidae</taxon>
        <taxon>Thalassiosirales</taxon>
        <taxon>Skeletonemataceae</taxon>
        <taxon>Skeletonema</taxon>
        <taxon>Skeletonema marinoi-dohrnii complex</taxon>
    </lineage>
</organism>
<evidence type="ECO:0000256" key="6">
    <source>
        <dbReference type="ARBA" id="ARBA00022833"/>
    </source>
</evidence>
<feature type="compositionally biased region" description="Low complexity" evidence="8">
    <location>
        <begin position="221"/>
        <end position="239"/>
    </location>
</feature>
<keyword evidence="11" id="KW-1185">Reference proteome</keyword>
<dbReference type="AlphaFoldDB" id="A0AAD8YKZ7"/>
<dbReference type="Pfam" id="PF12906">
    <property type="entry name" value="RINGv"/>
    <property type="match status" value="1"/>
</dbReference>
<evidence type="ECO:0000256" key="8">
    <source>
        <dbReference type="SAM" id="MobiDB-lite"/>
    </source>
</evidence>
<comment type="subcellular location">
    <subcellularLocation>
        <location evidence="1">Endomembrane system</location>
        <topology evidence="1">Multi-pass membrane protein</topology>
    </subcellularLocation>
    <subcellularLocation>
        <location evidence="2">Endosome</location>
    </subcellularLocation>
    <subcellularLocation>
        <location evidence="3">Lysosome membrane</location>
    </subcellularLocation>
</comment>
<feature type="compositionally biased region" description="Basic and acidic residues" evidence="8">
    <location>
        <begin position="80"/>
        <end position="100"/>
    </location>
</feature>
<feature type="region of interest" description="Disordered" evidence="8">
    <location>
        <begin position="27"/>
        <end position="134"/>
    </location>
</feature>
<sequence>MPIYLSLPGHATKEPWRHGLLVYERPVPLVNNPDDNNDQNVGGRHGQSNDDSNNSSAVNVAIGDDSASSAQQQQQQPLRPEMRHDTTMSRSHSSLEDHHPSSSSTVGTTPHQQTATAAANSNQNDTTKKSKTTPIRRIRHAEVVLVDQCVIAHGRYWLRLKWPGEQEKHGGYVALCRVEDVGVPFNKSSVVVGDGGDDSVSGTNGAGGDDKNEGGGGGGNDNTNNGAGSSRAANNNAGGDDVDEGSRERDVVDTSAAAVVAAAAGGEATATTTMGNDSEEGRNDTVGRSSLSSERSLSPIPSPGGAMNTTTNNINIDIPSITRFHPSADNPLLAPCKCTGSMAFVHYLCVEQWRCRSRHPGAKNGLNCETCGSEYTLPPPPSRLIAIPLE</sequence>
<protein>
    <recommendedName>
        <fullName evidence="9">RING-CH-type domain-containing protein</fullName>
    </recommendedName>
</protein>
<feature type="compositionally biased region" description="Low complexity" evidence="8">
    <location>
        <begin position="27"/>
        <end position="41"/>
    </location>
</feature>
<feature type="compositionally biased region" description="Low complexity" evidence="8">
    <location>
        <begin position="256"/>
        <end position="273"/>
    </location>
</feature>
<proteinExistence type="predicted"/>
<name>A0AAD8YKZ7_9STRA</name>
<accession>A0AAD8YKZ7</accession>
<feature type="compositionally biased region" description="Low complexity" evidence="8">
    <location>
        <begin position="49"/>
        <end position="76"/>
    </location>
</feature>
<evidence type="ECO:0000256" key="1">
    <source>
        <dbReference type="ARBA" id="ARBA00004127"/>
    </source>
</evidence>
<dbReference type="GO" id="GO:0005765">
    <property type="term" value="C:lysosomal membrane"/>
    <property type="evidence" value="ECO:0007669"/>
    <property type="project" value="UniProtKB-SubCell"/>
</dbReference>
<dbReference type="EMBL" id="JATAAI010000003">
    <property type="protein sequence ID" value="KAK1747280.1"/>
    <property type="molecule type" value="Genomic_DNA"/>
</dbReference>
<evidence type="ECO:0000256" key="7">
    <source>
        <dbReference type="ARBA" id="ARBA00022859"/>
    </source>
</evidence>
<feature type="region of interest" description="Disordered" evidence="8">
    <location>
        <begin position="190"/>
        <end position="313"/>
    </location>
</feature>
<feature type="domain" description="RING-CH-type" evidence="9">
    <location>
        <begin position="311"/>
        <end position="378"/>
    </location>
</feature>
<evidence type="ECO:0000256" key="3">
    <source>
        <dbReference type="ARBA" id="ARBA00004656"/>
    </source>
</evidence>
<dbReference type="InterPro" id="IPR011016">
    <property type="entry name" value="Znf_RING-CH"/>
</dbReference>